<feature type="region of interest" description="Disordered" evidence="1">
    <location>
        <begin position="53"/>
        <end position="82"/>
    </location>
</feature>
<organism evidence="3">
    <name type="scientific">Ixodes ricinus</name>
    <name type="common">Common tick</name>
    <name type="synonym">Acarus ricinus</name>
    <dbReference type="NCBI Taxonomy" id="34613"/>
    <lineage>
        <taxon>Eukaryota</taxon>
        <taxon>Metazoa</taxon>
        <taxon>Ecdysozoa</taxon>
        <taxon>Arthropoda</taxon>
        <taxon>Chelicerata</taxon>
        <taxon>Arachnida</taxon>
        <taxon>Acari</taxon>
        <taxon>Parasitiformes</taxon>
        <taxon>Ixodida</taxon>
        <taxon>Ixodoidea</taxon>
        <taxon>Ixodidae</taxon>
        <taxon>Ixodinae</taxon>
        <taxon>Ixodes</taxon>
    </lineage>
</organism>
<sequence length="95" mass="9446">MFSLLRRLPFFAAALSRLLLLPASASLLRRLVPAFAVGTSRLLPLLATASPGGLAGTPPTGRALPPSTPAPVPGGPTSTPAAASAWALPVSALAP</sequence>
<keyword evidence="2" id="KW-0732">Signal</keyword>
<accession>A0A6B0UHR7</accession>
<dbReference type="EMBL" id="GIFC01005070">
    <property type="protein sequence ID" value="MXU87153.1"/>
    <property type="molecule type" value="Transcribed_RNA"/>
</dbReference>
<evidence type="ECO:0000313" key="3">
    <source>
        <dbReference type="EMBL" id="MXU87153.1"/>
    </source>
</evidence>
<evidence type="ECO:0000256" key="1">
    <source>
        <dbReference type="SAM" id="MobiDB-lite"/>
    </source>
</evidence>
<feature type="signal peptide" evidence="2">
    <location>
        <begin position="1"/>
        <end position="25"/>
    </location>
</feature>
<dbReference type="AlphaFoldDB" id="A0A6B0UHR7"/>
<feature type="chain" id="PRO_5025419350" evidence="2">
    <location>
        <begin position="26"/>
        <end position="95"/>
    </location>
</feature>
<reference evidence="3" key="1">
    <citation type="submission" date="2019-12" db="EMBL/GenBank/DDBJ databases">
        <title>An insight into the sialome of adult female Ixodes ricinus ticks feeding for 6 days.</title>
        <authorList>
            <person name="Perner J."/>
            <person name="Ribeiro J.M.C."/>
        </authorList>
    </citation>
    <scope>NUCLEOTIDE SEQUENCE</scope>
    <source>
        <strain evidence="3">Semi-engorged</strain>
        <tissue evidence="3">Salivary glands</tissue>
    </source>
</reference>
<evidence type="ECO:0000256" key="2">
    <source>
        <dbReference type="SAM" id="SignalP"/>
    </source>
</evidence>
<protein>
    <submittedName>
        <fullName evidence="3">Putative secreted protein</fullName>
    </submittedName>
</protein>
<proteinExistence type="predicted"/>
<name>A0A6B0UHR7_IXORI</name>